<name>A0ABQ4R477_9HYPH</name>
<dbReference type="RefSeq" id="WP_128566397.1">
    <property type="nucleotide sequence ID" value="NZ_BPQH01000019.1"/>
</dbReference>
<evidence type="ECO:0008006" key="5">
    <source>
        <dbReference type="Google" id="ProtNLM"/>
    </source>
</evidence>
<sequence>MRTNLTILALLSLIGAVAPAAAQTTVTGNPATGGASSATSGSQNAVTRPNTDHAVSGRPGGPGAVKLEPGANSFTEGETRRRLEQAGFKEVKDLRKDDQGIWRGMATRDGKPTRVGLDFKGNVAAP</sequence>
<feature type="chain" id="PRO_5047360691" description="PepSY domain-containing protein" evidence="2">
    <location>
        <begin position="23"/>
        <end position="126"/>
    </location>
</feature>
<evidence type="ECO:0000256" key="2">
    <source>
        <dbReference type="SAM" id="SignalP"/>
    </source>
</evidence>
<feature type="region of interest" description="Disordered" evidence="1">
    <location>
        <begin position="25"/>
        <end position="86"/>
    </location>
</feature>
<dbReference type="EMBL" id="BPQH01000019">
    <property type="protein sequence ID" value="GJD52493.1"/>
    <property type="molecule type" value="Genomic_DNA"/>
</dbReference>
<feature type="signal peptide" evidence="2">
    <location>
        <begin position="1"/>
        <end position="22"/>
    </location>
</feature>
<reference evidence="3" key="2">
    <citation type="submission" date="2021-08" db="EMBL/GenBank/DDBJ databases">
        <authorList>
            <person name="Tani A."/>
            <person name="Ola A."/>
            <person name="Ogura Y."/>
            <person name="Katsura K."/>
            <person name="Hayashi T."/>
        </authorList>
    </citation>
    <scope>NUCLEOTIDE SEQUENCE</scope>
    <source>
        <strain evidence="3">KCTC 52305</strain>
    </source>
</reference>
<keyword evidence="2" id="KW-0732">Signal</keyword>
<evidence type="ECO:0000313" key="4">
    <source>
        <dbReference type="Proteomes" id="UP001055167"/>
    </source>
</evidence>
<comment type="caution">
    <text evidence="3">The sequence shown here is derived from an EMBL/GenBank/DDBJ whole genome shotgun (WGS) entry which is preliminary data.</text>
</comment>
<accession>A0ABQ4R477</accession>
<organism evidence="3 4">
    <name type="scientific">Methylobacterium crusticola</name>
    <dbReference type="NCBI Taxonomy" id="1697972"/>
    <lineage>
        <taxon>Bacteria</taxon>
        <taxon>Pseudomonadati</taxon>
        <taxon>Pseudomonadota</taxon>
        <taxon>Alphaproteobacteria</taxon>
        <taxon>Hyphomicrobiales</taxon>
        <taxon>Methylobacteriaceae</taxon>
        <taxon>Methylobacterium</taxon>
    </lineage>
</organism>
<proteinExistence type="predicted"/>
<protein>
    <recommendedName>
        <fullName evidence="5">PepSY domain-containing protein</fullName>
    </recommendedName>
</protein>
<reference evidence="3" key="1">
    <citation type="journal article" date="2021" name="Front. Microbiol.">
        <title>Comprehensive Comparative Genomics and Phenotyping of Methylobacterium Species.</title>
        <authorList>
            <person name="Alessa O."/>
            <person name="Ogura Y."/>
            <person name="Fujitani Y."/>
            <person name="Takami H."/>
            <person name="Hayashi T."/>
            <person name="Sahin N."/>
            <person name="Tani A."/>
        </authorList>
    </citation>
    <scope>NUCLEOTIDE SEQUENCE</scope>
    <source>
        <strain evidence="3">KCTC 52305</strain>
    </source>
</reference>
<feature type="region of interest" description="Disordered" evidence="1">
    <location>
        <begin position="104"/>
        <end position="126"/>
    </location>
</feature>
<evidence type="ECO:0000313" key="3">
    <source>
        <dbReference type="EMBL" id="GJD52493.1"/>
    </source>
</evidence>
<evidence type="ECO:0000256" key="1">
    <source>
        <dbReference type="SAM" id="MobiDB-lite"/>
    </source>
</evidence>
<dbReference type="Proteomes" id="UP001055167">
    <property type="component" value="Unassembled WGS sequence"/>
</dbReference>
<feature type="compositionally biased region" description="Basic and acidic residues" evidence="1">
    <location>
        <begin position="77"/>
        <end position="86"/>
    </location>
</feature>
<keyword evidence="4" id="KW-1185">Reference proteome</keyword>
<gene>
    <name evidence="3" type="ORF">OPKNFCMD_5259</name>
</gene>
<feature type="compositionally biased region" description="Low complexity" evidence="1">
    <location>
        <begin position="25"/>
        <end position="42"/>
    </location>
</feature>